<comment type="caution">
    <text evidence="1">The sequence shown here is derived from an EMBL/GenBank/DDBJ whole genome shotgun (WGS) entry which is preliminary data.</text>
</comment>
<evidence type="ECO:0000313" key="1">
    <source>
        <dbReference type="EMBL" id="KAJ9660637.1"/>
    </source>
</evidence>
<name>A0ACC3AE42_9EURO</name>
<protein>
    <submittedName>
        <fullName evidence="1">Checkpoint protein hus1</fullName>
    </submittedName>
</protein>
<reference evidence="1" key="1">
    <citation type="submission" date="2022-10" db="EMBL/GenBank/DDBJ databases">
        <title>Culturing micro-colonial fungi from biological soil crusts in the Mojave desert and describing Neophaeococcomyces mojavensis, and introducing the new genera and species Taxawa tesnikishii.</title>
        <authorList>
            <person name="Kurbessoian T."/>
            <person name="Stajich J.E."/>
        </authorList>
    </citation>
    <scope>NUCLEOTIDE SEQUENCE</scope>
    <source>
        <strain evidence="1">JES_112</strain>
    </source>
</reference>
<dbReference type="Proteomes" id="UP001172386">
    <property type="component" value="Unassembled WGS sequence"/>
</dbReference>
<keyword evidence="2" id="KW-1185">Reference proteome</keyword>
<sequence length="351" mass="38474">MRFKSRIKAVSVLEKVCASLSSLNTIAWCRLTDQDVQFTVIPDKGSQCWSKLQIEAIFDKYLCQSASENNTINLELPIQALSRALKTATNATDVWIRLTKKDNVPILALTIHTSTSVTNNSVVTAERISDEYGDFDLDVDLNDPSFGGAGWTDTRERQTVITQDVPVKVLHPQQVGGLHEPRLREPDVHIYMPNLSQLKSISDKFTKLAIATSASSSSKNAPRLEMSANMHGSLKLAIKTDALSIMSHWNNLLNPELDPTQVEGGSQGVRDHPSTRMKELGGPNGENEAGWARVRIDAKDWSKVLSVGRVSSRVVGALVDETALVMYCWIGGPDDDEESCLTVGSIATRVG</sequence>
<dbReference type="EMBL" id="JAPDRQ010000029">
    <property type="protein sequence ID" value="KAJ9660637.1"/>
    <property type="molecule type" value="Genomic_DNA"/>
</dbReference>
<accession>A0ACC3AE42</accession>
<evidence type="ECO:0000313" key="2">
    <source>
        <dbReference type="Proteomes" id="UP001172386"/>
    </source>
</evidence>
<gene>
    <name evidence="1" type="primary">hus1</name>
    <name evidence="1" type="ORF">H2198_002379</name>
</gene>
<organism evidence="1 2">
    <name type="scientific">Neophaeococcomyces mojaviensis</name>
    <dbReference type="NCBI Taxonomy" id="3383035"/>
    <lineage>
        <taxon>Eukaryota</taxon>
        <taxon>Fungi</taxon>
        <taxon>Dikarya</taxon>
        <taxon>Ascomycota</taxon>
        <taxon>Pezizomycotina</taxon>
        <taxon>Eurotiomycetes</taxon>
        <taxon>Chaetothyriomycetidae</taxon>
        <taxon>Chaetothyriales</taxon>
        <taxon>Chaetothyriales incertae sedis</taxon>
        <taxon>Neophaeococcomyces</taxon>
    </lineage>
</organism>
<proteinExistence type="predicted"/>